<dbReference type="Proteomes" id="UP000316360">
    <property type="component" value="Unassembled WGS sequence"/>
</dbReference>
<dbReference type="InterPro" id="IPR005493">
    <property type="entry name" value="RraA/RraA-like"/>
</dbReference>
<dbReference type="GO" id="GO:0008948">
    <property type="term" value="F:oxaloacetate decarboxylase activity"/>
    <property type="evidence" value="ECO:0007669"/>
    <property type="project" value="TreeGrafter"/>
</dbReference>
<dbReference type="GO" id="GO:0047443">
    <property type="term" value="F:4-hydroxy-4-methyl-2-oxoglutarate aldolase activity"/>
    <property type="evidence" value="ECO:0007669"/>
    <property type="project" value="TreeGrafter"/>
</dbReference>
<dbReference type="AlphaFoldDB" id="A0A523RXY4"/>
<reference evidence="3 4" key="1">
    <citation type="submission" date="2019-03" db="EMBL/GenBank/DDBJ databases">
        <title>Metabolic potential of uncultured bacteria and archaea associated with petroleum seepage in deep-sea sediments.</title>
        <authorList>
            <person name="Dong X."/>
            <person name="Hubert C."/>
        </authorList>
    </citation>
    <scope>NUCLEOTIDE SEQUENCE [LARGE SCALE GENOMIC DNA]</scope>
    <source>
        <strain evidence="3">E44_bin7</strain>
    </source>
</reference>
<dbReference type="PANTHER" id="PTHR33254:SF4">
    <property type="entry name" value="4-HYDROXY-4-METHYL-2-OXOGLUTARATE ALDOLASE 3-RELATED"/>
    <property type="match status" value="1"/>
</dbReference>
<keyword evidence="2" id="KW-0479">Metal-binding</keyword>
<evidence type="ECO:0000256" key="2">
    <source>
        <dbReference type="PIRSR" id="PIRSR605493-1"/>
    </source>
</evidence>
<dbReference type="SUPFAM" id="SSF89562">
    <property type="entry name" value="RraA-like"/>
    <property type="match status" value="1"/>
</dbReference>
<comment type="caution">
    <text evidence="3">The sequence shown here is derived from an EMBL/GenBank/DDBJ whole genome shotgun (WGS) entry which is preliminary data.</text>
</comment>
<protein>
    <recommendedName>
        <fullName evidence="1">Regulator of ribonuclease activity homolog</fullName>
    </recommendedName>
</protein>
<dbReference type="Gene3D" id="3.50.30.40">
    <property type="entry name" value="Ribonuclease E inhibitor RraA/RraA-like"/>
    <property type="match status" value="1"/>
</dbReference>
<dbReference type="Pfam" id="PF03737">
    <property type="entry name" value="RraA-like"/>
    <property type="match status" value="1"/>
</dbReference>
<evidence type="ECO:0000313" key="4">
    <source>
        <dbReference type="Proteomes" id="UP000316360"/>
    </source>
</evidence>
<sequence>MKKRITTDLFERLEKLYTGLVCDVLDDELGFRNNVYIMSHEIRPLYFGAVVTGRVATALAVPVYTEPEKPYQRELEFIDSLEPGDVVVATQSGVMNAGLWGGLLSTGARYRGARGAVVDGITRDTKAIMGMKFPVFIRGIAPADSKGRIDVINHHLPIKCAGVWVNPGDVIFGDNDGVVVVPQDIAVDIVRLAEEKYKKEKNFEEGLRKGATVAEMFEKYRVL</sequence>
<name>A0A523RXY4_UNCAE</name>
<dbReference type="InterPro" id="IPR036704">
    <property type="entry name" value="RraA/RraA-like_sf"/>
</dbReference>
<dbReference type="PANTHER" id="PTHR33254">
    <property type="entry name" value="4-HYDROXY-4-METHYL-2-OXOGLUTARATE ALDOLASE 3-RELATED"/>
    <property type="match status" value="1"/>
</dbReference>
<evidence type="ECO:0000313" key="3">
    <source>
        <dbReference type="EMBL" id="TET10627.1"/>
    </source>
</evidence>
<keyword evidence="2" id="KW-0460">Magnesium</keyword>
<dbReference type="CDD" id="cd16841">
    <property type="entry name" value="RraA_family"/>
    <property type="match status" value="1"/>
</dbReference>
<evidence type="ECO:0000256" key="1">
    <source>
        <dbReference type="ARBA" id="ARBA00029596"/>
    </source>
</evidence>
<dbReference type="EMBL" id="SOKJ01000214">
    <property type="protein sequence ID" value="TET10627.1"/>
    <property type="molecule type" value="Genomic_DNA"/>
</dbReference>
<feature type="binding site" evidence="2">
    <location>
        <begin position="101"/>
        <end position="104"/>
    </location>
    <ligand>
        <name>substrate</name>
    </ligand>
</feature>
<comment type="cofactor">
    <cofactor evidence="2">
        <name>Mg(2+)</name>
        <dbReference type="ChEBI" id="CHEBI:18420"/>
    </cofactor>
</comment>
<accession>A0A523RXY4</accession>
<gene>
    <name evidence="3" type="ORF">E3J84_03790</name>
</gene>
<feature type="binding site" evidence="2">
    <location>
        <position position="123"/>
    </location>
    <ligand>
        <name>substrate</name>
    </ligand>
</feature>
<proteinExistence type="predicted"/>
<feature type="binding site" evidence="2">
    <location>
        <position position="124"/>
    </location>
    <ligand>
        <name>Mg(2+)</name>
        <dbReference type="ChEBI" id="CHEBI:18420"/>
    </ligand>
</feature>
<dbReference type="GO" id="GO:0046872">
    <property type="term" value="F:metal ion binding"/>
    <property type="evidence" value="ECO:0007669"/>
    <property type="project" value="UniProtKB-KW"/>
</dbReference>
<organism evidence="3 4">
    <name type="scientific">Aerophobetes bacterium</name>
    <dbReference type="NCBI Taxonomy" id="2030807"/>
    <lineage>
        <taxon>Bacteria</taxon>
        <taxon>Candidatus Aerophobota</taxon>
    </lineage>
</organism>